<protein>
    <recommendedName>
        <fullName evidence="3">Transporter</fullName>
    </recommendedName>
</protein>
<gene>
    <name evidence="1" type="ordered locus">Alvin_0746</name>
</gene>
<dbReference type="KEGG" id="alv:Alvin_0746"/>
<dbReference type="eggNOG" id="COG3637">
    <property type="taxonomic scope" value="Bacteria"/>
</dbReference>
<organism evidence="1 2">
    <name type="scientific">Allochromatium vinosum (strain ATCC 17899 / DSM 180 / NBRC 103801 / NCIMB 10441 / D)</name>
    <name type="common">Chromatium vinosum</name>
    <dbReference type="NCBI Taxonomy" id="572477"/>
    <lineage>
        <taxon>Bacteria</taxon>
        <taxon>Pseudomonadati</taxon>
        <taxon>Pseudomonadota</taxon>
        <taxon>Gammaproteobacteria</taxon>
        <taxon>Chromatiales</taxon>
        <taxon>Chromatiaceae</taxon>
        <taxon>Allochromatium</taxon>
    </lineage>
</organism>
<proteinExistence type="predicted"/>
<dbReference type="STRING" id="572477.Alvin_0746"/>
<dbReference type="AlphaFoldDB" id="D3RQ88"/>
<accession>D3RQ88</accession>
<evidence type="ECO:0000313" key="1">
    <source>
        <dbReference type="EMBL" id="ADC61693.1"/>
    </source>
</evidence>
<dbReference type="Proteomes" id="UP000001441">
    <property type="component" value="Chromosome"/>
</dbReference>
<evidence type="ECO:0000313" key="2">
    <source>
        <dbReference type="Proteomes" id="UP000001441"/>
    </source>
</evidence>
<dbReference type="Pfam" id="PF13557">
    <property type="entry name" value="Phenol_MetA_deg"/>
    <property type="match status" value="1"/>
</dbReference>
<reference evidence="1 2" key="1">
    <citation type="journal article" date="2011" name="Stand. Genomic Sci.">
        <title>Complete genome sequence of Allochromatium vinosum DSM 180(T).</title>
        <authorList>
            <person name="Weissgerber T."/>
            <person name="Zigann R."/>
            <person name="Bruce D."/>
            <person name="Chang Y.J."/>
            <person name="Detter J.C."/>
            <person name="Han C."/>
            <person name="Hauser L."/>
            <person name="Jeffries C.D."/>
            <person name="Land M."/>
            <person name="Munk A.C."/>
            <person name="Tapia R."/>
            <person name="Dahl C."/>
        </authorList>
    </citation>
    <scope>NUCLEOTIDE SEQUENCE [LARGE SCALE GENOMIC DNA]</scope>
    <source>
        <strain evidence="2">ATCC 17899 / DSM 180 / NBRC 103801 / NCIMB 10441 / D</strain>
    </source>
</reference>
<dbReference type="EMBL" id="CP001896">
    <property type="protein sequence ID" value="ADC61693.1"/>
    <property type="molecule type" value="Genomic_DNA"/>
</dbReference>
<dbReference type="RefSeq" id="WP_012969969.1">
    <property type="nucleotide sequence ID" value="NC_013851.1"/>
</dbReference>
<dbReference type="InterPro" id="IPR025737">
    <property type="entry name" value="FApF"/>
</dbReference>
<dbReference type="HOGENOM" id="CLU_041778_1_0_6"/>
<name>D3RQ88_ALLVD</name>
<sequence length="381" mass="41345">MEGKMRKYPRPLTVTSVIVLVMALGSPMAFGATSPDIDAEIESLRRATDELLHRVKELEKKRARQSLSNSEVQAAKTPAVPIGSSKSATVATKSTGPGTIAIDELAAERALERTLTAEGALLIGPKQFDVEPYFNYVRRESDQWVLAAESDLIGIRQGRTRRNEFDLGVRLRAGLPFSSQFELDLPYRWVDQSVVRPVGLTGINEASNQGSSVGDIKVGFATTLLRERGWRPDLIGRVTWDTDTGDQVDGIVPMGIGYNELRFGLTALKRQDPLAFTASLSYTTTFEKDNIKPGDELGLLLGVSLAASPETSLSLALVQSFKKELEINGDRIAGSDQVSSVLALGASSILGRRTLFSVSLGVGLTEDAPDYSLNLSLPMRF</sequence>
<evidence type="ECO:0008006" key="3">
    <source>
        <dbReference type="Google" id="ProtNLM"/>
    </source>
</evidence>
<keyword evidence="2" id="KW-1185">Reference proteome</keyword>